<evidence type="ECO:0000259" key="2">
    <source>
        <dbReference type="Pfam" id="PF03721"/>
    </source>
</evidence>
<dbReference type="Gene3D" id="3.40.50.720">
    <property type="entry name" value="NAD(P)-binding Rossmann-like Domain"/>
    <property type="match status" value="1"/>
</dbReference>
<dbReference type="InterPro" id="IPR028359">
    <property type="entry name" value="UDP_ManNAc/GlcNAc_DH"/>
</dbReference>
<dbReference type="PIRSF" id="PIRSF500136">
    <property type="entry name" value="UDP_ManNAc_DH"/>
    <property type="match status" value="1"/>
</dbReference>
<dbReference type="GO" id="GO:0016628">
    <property type="term" value="F:oxidoreductase activity, acting on the CH-CH group of donors, NAD or NADP as acceptor"/>
    <property type="evidence" value="ECO:0007669"/>
    <property type="project" value="InterPro"/>
</dbReference>
<dbReference type="GO" id="GO:0016616">
    <property type="term" value="F:oxidoreductase activity, acting on the CH-OH group of donors, NAD or NADP as acceptor"/>
    <property type="evidence" value="ECO:0007669"/>
    <property type="project" value="InterPro"/>
</dbReference>
<dbReference type="InterPro" id="IPR036291">
    <property type="entry name" value="NAD(P)-bd_dom_sf"/>
</dbReference>
<organism evidence="3 5">
    <name type="scientific">Curtobacterium luteum</name>
    <dbReference type="NCBI Taxonomy" id="33881"/>
    <lineage>
        <taxon>Bacteria</taxon>
        <taxon>Bacillati</taxon>
        <taxon>Actinomycetota</taxon>
        <taxon>Actinomycetes</taxon>
        <taxon>Micrococcales</taxon>
        <taxon>Microbacteriaceae</taxon>
        <taxon>Curtobacterium</taxon>
    </lineage>
</organism>
<dbReference type="SUPFAM" id="SSF51735">
    <property type="entry name" value="NAD(P)-binding Rossmann-fold domains"/>
    <property type="match status" value="1"/>
</dbReference>
<dbReference type="Proteomes" id="UP000746584">
    <property type="component" value="Unassembled WGS sequence"/>
</dbReference>
<reference evidence="4 6" key="3">
    <citation type="submission" date="2021-01" db="EMBL/GenBank/DDBJ databases">
        <title>Sequencing the genomes of 1000 actinobacteria strains.</title>
        <authorList>
            <person name="Klenk H.-P."/>
        </authorList>
    </citation>
    <scope>NUCLEOTIDE SEQUENCE [LARGE SCALE GENOMIC DNA]</scope>
    <source>
        <strain evidence="4 6">DSM 20542</strain>
    </source>
</reference>
<reference evidence="3" key="2">
    <citation type="submission" date="2020-09" db="EMBL/GenBank/DDBJ databases">
        <authorList>
            <person name="Sun Q."/>
            <person name="Ohkuma M."/>
        </authorList>
    </citation>
    <scope>NUCLEOTIDE SEQUENCE</scope>
    <source>
        <strain evidence="3">JCM 1480</strain>
    </source>
</reference>
<feature type="region of interest" description="Disordered" evidence="1">
    <location>
        <begin position="1"/>
        <end position="20"/>
    </location>
</feature>
<dbReference type="EMBL" id="BMOI01000001">
    <property type="protein sequence ID" value="GGK90774.1"/>
    <property type="molecule type" value="Genomic_DNA"/>
</dbReference>
<dbReference type="GO" id="GO:0000271">
    <property type="term" value="P:polysaccharide biosynthetic process"/>
    <property type="evidence" value="ECO:0007669"/>
    <property type="project" value="InterPro"/>
</dbReference>
<dbReference type="InterPro" id="IPR017476">
    <property type="entry name" value="UDP-Glc/GDP-Man"/>
</dbReference>
<evidence type="ECO:0000313" key="3">
    <source>
        <dbReference type="EMBL" id="GGK90774.1"/>
    </source>
</evidence>
<keyword evidence="6" id="KW-1185">Reference proteome</keyword>
<feature type="domain" description="UDP-glucose/GDP-mannose dehydrogenase N-terminal" evidence="2">
    <location>
        <begin position="24"/>
        <end position="157"/>
    </location>
</feature>
<name>A0A8H9G7P4_9MICO</name>
<accession>A0A8H9G7P4</accession>
<dbReference type="Proteomes" id="UP000648535">
    <property type="component" value="Unassembled WGS sequence"/>
</dbReference>
<evidence type="ECO:0000313" key="5">
    <source>
        <dbReference type="Proteomes" id="UP000648535"/>
    </source>
</evidence>
<dbReference type="InterPro" id="IPR001732">
    <property type="entry name" value="UDP-Glc/GDP-Man_DH_N"/>
</dbReference>
<reference evidence="3" key="1">
    <citation type="journal article" date="2014" name="Int. J. Syst. Evol. Microbiol.">
        <title>Complete genome sequence of Corynebacterium casei LMG S-19264T (=DSM 44701T), isolated from a smear-ripened cheese.</title>
        <authorList>
            <consortium name="US DOE Joint Genome Institute (JGI-PGF)"/>
            <person name="Walter F."/>
            <person name="Albersmeier A."/>
            <person name="Kalinowski J."/>
            <person name="Ruckert C."/>
        </authorList>
    </citation>
    <scope>NUCLEOTIDE SEQUENCE</scope>
    <source>
        <strain evidence="3">JCM 1480</strain>
    </source>
</reference>
<dbReference type="AlphaFoldDB" id="A0A8H9G7P4"/>
<feature type="compositionally biased region" description="Low complexity" evidence="1">
    <location>
        <begin position="160"/>
        <end position="184"/>
    </location>
</feature>
<dbReference type="PANTHER" id="PTHR43750">
    <property type="entry name" value="UDP-GLUCOSE 6-DEHYDROGENASE TUAD"/>
    <property type="match status" value="1"/>
</dbReference>
<dbReference type="Pfam" id="PF03721">
    <property type="entry name" value="UDPG_MGDP_dh_N"/>
    <property type="match status" value="1"/>
</dbReference>
<evidence type="ECO:0000313" key="6">
    <source>
        <dbReference type="Proteomes" id="UP000746584"/>
    </source>
</evidence>
<dbReference type="EMBL" id="JAFBCG010000001">
    <property type="protein sequence ID" value="MBM7801392.1"/>
    <property type="molecule type" value="Genomic_DNA"/>
</dbReference>
<gene>
    <name evidence="3" type="ORF">GCM10009769_06150</name>
    <name evidence="4" type="ORF">JOE58_000643</name>
</gene>
<proteinExistence type="predicted"/>
<feature type="compositionally biased region" description="Low complexity" evidence="1">
    <location>
        <begin position="8"/>
        <end position="20"/>
    </location>
</feature>
<evidence type="ECO:0000256" key="1">
    <source>
        <dbReference type="SAM" id="MobiDB-lite"/>
    </source>
</evidence>
<feature type="region of interest" description="Disordered" evidence="1">
    <location>
        <begin position="157"/>
        <end position="229"/>
    </location>
</feature>
<sequence>MTAQKKTPAPSSPSSSDVRPAPVISVIGTGYLGATHAAAMAEMGFETIGVDVDPAKLAALTAGEVPFFEPGLPELITKHVASGKLRFTASLPEAVAAADVHFVCVGTPQKAGSHAANLSYVEAATRGVAEHLTHPGLIVGKSTVPVGTAARLRELVREFTPPASTRSSSGTPSSSARARPSRTPCTRTASSGAVPRPRPTRSSARSTPHRSPRAARSSPRTSPRRSSSR</sequence>
<dbReference type="PIRSF" id="PIRSF000124">
    <property type="entry name" value="UDPglc_GDPman_dh"/>
    <property type="match status" value="1"/>
</dbReference>
<evidence type="ECO:0000313" key="4">
    <source>
        <dbReference type="EMBL" id="MBM7801392.1"/>
    </source>
</evidence>
<protein>
    <recommendedName>
        <fullName evidence="2">UDP-glucose/GDP-mannose dehydrogenase N-terminal domain-containing protein</fullName>
    </recommendedName>
</protein>
<dbReference type="PANTHER" id="PTHR43750:SF3">
    <property type="entry name" value="UDP-GLUCOSE 6-DEHYDROGENASE TUAD"/>
    <property type="match status" value="1"/>
</dbReference>
<dbReference type="GO" id="GO:0051287">
    <property type="term" value="F:NAD binding"/>
    <property type="evidence" value="ECO:0007669"/>
    <property type="project" value="InterPro"/>
</dbReference>
<comment type="caution">
    <text evidence="3">The sequence shown here is derived from an EMBL/GenBank/DDBJ whole genome shotgun (WGS) entry which is preliminary data.</text>
</comment>